<evidence type="ECO:0000313" key="2">
    <source>
        <dbReference type="EMBL" id="VAV99121.1"/>
    </source>
</evidence>
<proteinExistence type="predicted"/>
<dbReference type="EMBL" id="UOEH01000267">
    <property type="protein sequence ID" value="VAV99121.1"/>
    <property type="molecule type" value="Genomic_DNA"/>
</dbReference>
<name>A0A3B0S8B6_9ZZZZ</name>
<feature type="domain" description="Tyrosine-protein phosphatase" evidence="1">
    <location>
        <begin position="62"/>
        <end position="107"/>
    </location>
</feature>
<accession>A0A3B0S8B6</accession>
<dbReference type="SUPFAM" id="SSF52799">
    <property type="entry name" value="(Phosphotyrosine protein) phosphatases II"/>
    <property type="match status" value="1"/>
</dbReference>
<dbReference type="InterPro" id="IPR000242">
    <property type="entry name" value="PTP_cat"/>
</dbReference>
<gene>
    <name evidence="2" type="ORF">MNBD_ALPHA05-727</name>
</gene>
<dbReference type="Gene3D" id="3.90.190.10">
    <property type="entry name" value="Protein tyrosine phosphatase superfamily"/>
    <property type="match status" value="1"/>
</dbReference>
<evidence type="ECO:0000259" key="1">
    <source>
        <dbReference type="Pfam" id="PF00102"/>
    </source>
</evidence>
<dbReference type="AlphaFoldDB" id="A0A3B0S8B6"/>
<reference evidence="2" key="1">
    <citation type="submission" date="2018-06" db="EMBL/GenBank/DDBJ databases">
        <authorList>
            <person name="Zhirakovskaya E."/>
        </authorList>
    </citation>
    <scope>NUCLEOTIDE SEQUENCE</scope>
</reference>
<dbReference type="GO" id="GO:0004725">
    <property type="term" value="F:protein tyrosine phosphatase activity"/>
    <property type="evidence" value="ECO:0007669"/>
    <property type="project" value="InterPro"/>
</dbReference>
<sequence>MIIVSSLDHAEAAFKKYAPAYVISILEQDEPTPPVFDAVPEQNHLKVIEDCSRAADVEDCENRCKKLLTLAERWRNDPEPKAPILIHCHKGVARSMAVAYVLMCAIEQGNCERKIASRLRAAAPHADPNLMLVSEADALLHRDDRMIEAILDLCPSCAAVEKPVVMLPVTA</sequence>
<organism evidence="2">
    <name type="scientific">hydrothermal vent metagenome</name>
    <dbReference type="NCBI Taxonomy" id="652676"/>
    <lineage>
        <taxon>unclassified sequences</taxon>
        <taxon>metagenomes</taxon>
        <taxon>ecological metagenomes</taxon>
    </lineage>
</organism>
<dbReference type="InterPro" id="IPR029021">
    <property type="entry name" value="Prot-tyrosine_phosphatase-like"/>
</dbReference>
<dbReference type="Pfam" id="PF00102">
    <property type="entry name" value="Y_phosphatase"/>
    <property type="match status" value="1"/>
</dbReference>
<protein>
    <recommendedName>
        <fullName evidence="1">Tyrosine-protein phosphatase domain-containing protein</fullName>
    </recommendedName>
</protein>